<evidence type="ECO:0000256" key="2">
    <source>
        <dbReference type="ARBA" id="ARBA00022490"/>
    </source>
</evidence>
<dbReference type="GO" id="GO:0043015">
    <property type="term" value="F:gamma-tubulin binding"/>
    <property type="evidence" value="ECO:0007669"/>
    <property type="project" value="InterPro"/>
</dbReference>
<feature type="domain" description="Gamma tubulin complex component protein N-terminal" evidence="8">
    <location>
        <begin position="58"/>
        <end position="414"/>
    </location>
</feature>
<dbReference type="STRING" id="45286.A0A0X8HTG8"/>
<keyword evidence="3 5" id="KW-0493">Microtubule</keyword>
<dbReference type="GO" id="GO:0007020">
    <property type="term" value="P:microtubule nucleation"/>
    <property type="evidence" value="ECO:0007669"/>
    <property type="project" value="InterPro"/>
</dbReference>
<evidence type="ECO:0000256" key="6">
    <source>
        <dbReference type="SAM" id="MobiDB-lite"/>
    </source>
</evidence>
<dbReference type="GO" id="GO:0051011">
    <property type="term" value="F:microtubule minus-end binding"/>
    <property type="evidence" value="ECO:0007669"/>
    <property type="project" value="TreeGrafter"/>
</dbReference>
<accession>A0A0X8HTG8</accession>
<reference evidence="9 10" key="1">
    <citation type="submission" date="2016-01" db="EMBL/GenBank/DDBJ databases">
        <title>Genome sequence of the yeast Holleya sinecauda.</title>
        <authorList>
            <person name="Dietrich F.S."/>
        </authorList>
    </citation>
    <scope>NUCLEOTIDE SEQUENCE [LARGE SCALE GENOMIC DNA]</scope>
    <source>
        <strain evidence="9 10">ATCC 58844</strain>
    </source>
</reference>
<dbReference type="GO" id="GO:0000922">
    <property type="term" value="C:spindle pole"/>
    <property type="evidence" value="ECO:0007669"/>
    <property type="project" value="InterPro"/>
</dbReference>
<protein>
    <recommendedName>
        <fullName evidence="5">Spindle pole body component</fullName>
    </recommendedName>
</protein>
<evidence type="ECO:0000259" key="8">
    <source>
        <dbReference type="Pfam" id="PF17681"/>
    </source>
</evidence>
<dbReference type="GO" id="GO:0000278">
    <property type="term" value="P:mitotic cell cycle"/>
    <property type="evidence" value="ECO:0007669"/>
    <property type="project" value="TreeGrafter"/>
</dbReference>
<evidence type="ECO:0000256" key="1">
    <source>
        <dbReference type="ARBA" id="ARBA00010337"/>
    </source>
</evidence>
<dbReference type="GO" id="GO:0000930">
    <property type="term" value="C:gamma-tubulin complex"/>
    <property type="evidence" value="ECO:0007669"/>
    <property type="project" value="UniProtKB-ARBA"/>
</dbReference>
<evidence type="ECO:0000256" key="3">
    <source>
        <dbReference type="ARBA" id="ARBA00022701"/>
    </source>
</evidence>
<feature type="domain" description="Gamma tubulin complex component C-terminal" evidence="7">
    <location>
        <begin position="428"/>
        <end position="777"/>
    </location>
</feature>
<dbReference type="Proteomes" id="UP000243052">
    <property type="component" value="Chromosome v"/>
</dbReference>
<evidence type="ECO:0000313" key="9">
    <source>
        <dbReference type="EMBL" id="AMD21179.1"/>
    </source>
</evidence>
<dbReference type="PANTHER" id="PTHR19302:SF13">
    <property type="entry name" value="GAMMA-TUBULIN COMPLEX COMPONENT 2"/>
    <property type="match status" value="1"/>
</dbReference>
<proteinExistence type="inferred from homology"/>
<gene>
    <name evidence="9" type="ORF">AW171_hschr53113</name>
</gene>
<evidence type="ECO:0000256" key="5">
    <source>
        <dbReference type="RuleBase" id="RU363050"/>
    </source>
</evidence>
<dbReference type="GO" id="GO:0005874">
    <property type="term" value="C:microtubule"/>
    <property type="evidence" value="ECO:0007669"/>
    <property type="project" value="UniProtKB-KW"/>
</dbReference>
<dbReference type="GeneID" id="28724456"/>
<comment type="similarity">
    <text evidence="1 5">Belongs to the TUBGCP family.</text>
</comment>
<keyword evidence="10" id="KW-1185">Reference proteome</keyword>
<name>A0A0X8HTG8_9SACH</name>
<evidence type="ECO:0000259" key="7">
    <source>
        <dbReference type="Pfam" id="PF04130"/>
    </source>
</evidence>
<dbReference type="GO" id="GO:0031122">
    <property type="term" value="P:cytoplasmic microtubule organization"/>
    <property type="evidence" value="ECO:0007669"/>
    <property type="project" value="TreeGrafter"/>
</dbReference>
<dbReference type="PANTHER" id="PTHR19302">
    <property type="entry name" value="GAMMA TUBULIN COMPLEX PROTEIN"/>
    <property type="match status" value="1"/>
</dbReference>
<dbReference type="OrthoDB" id="2192946at2759"/>
<dbReference type="Pfam" id="PF04130">
    <property type="entry name" value="GCP_C_terminal"/>
    <property type="match status" value="1"/>
</dbReference>
<dbReference type="RefSeq" id="XP_017988175.1">
    <property type="nucleotide sequence ID" value="XM_018132544.1"/>
</dbReference>
<dbReference type="InterPro" id="IPR040457">
    <property type="entry name" value="GCP_C"/>
</dbReference>
<keyword evidence="4 5" id="KW-0206">Cytoskeleton</keyword>
<dbReference type="InterPro" id="IPR042241">
    <property type="entry name" value="GCP_C_sf"/>
</dbReference>
<feature type="region of interest" description="Disordered" evidence="6">
    <location>
        <begin position="554"/>
        <end position="575"/>
    </location>
</feature>
<comment type="subcellular location">
    <subcellularLocation>
        <location evidence="5">Cytoplasm</location>
        <location evidence="5">Cytoskeleton</location>
        <location evidence="5">Microtubule organizing center</location>
    </subcellularLocation>
</comment>
<dbReference type="GO" id="GO:0051225">
    <property type="term" value="P:spindle assembly"/>
    <property type="evidence" value="ECO:0007669"/>
    <property type="project" value="TreeGrafter"/>
</dbReference>
<dbReference type="Pfam" id="PF17681">
    <property type="entry name" value="GCP_N_terminal"/>
    <property type="match status" value="1"/>
</dbReference>
<dbReference type="EMBL" id="CP014245">
    <property type="protein sequence ID" value="AMD21179.1"/>
    <property type="molecule type" value="Genomic_DNA"/>
</dbReference>
<dbReference type="InterPro" id="IPR041470">
    <property type="entry name" value="GCP_N"/>
</dbReference>
<dbReference type="Gene3D" id="1.20.120.1900">
    <property type="entry name" value="Gamma-tubulin complex, C-terminal domain"/>
    <property type="match status" value="1"/>
</dbReference>
<evidence type="ECO:0000313" key="10">
    <source>
        <dbReference type="Proteomes" id="UP000243052"/>
    </source>
</evidence>
<keyword evidence="2 5" id="KW-0963">Cytoplasm</keyword>
<organism evidence="9 10">
    <name type="scientific">Eremothecium sinecaudum</name>
    <dbReference type="NCBI Taxonomy" id="45286"/>
    <lineage>
        <taxon>Eukaryota</taxon>
        <taxon>Fungi</taxon>
        <taxon>Dikarya</taxon>
        <taxon>Ascomycota</taxon>
        <taxon>Saccharomycotina</taxon>
        <taxon>Saccharomycetes</taxon>
        <taxon>Saccharomycetales</taxon>
        <taxon>Saccharomycetaceae</taxon>
        <taxon>Eremothecium</taxon>
    </lineage>
</organism>
<dbReference type="InterPro" id="IPR007259">
    <property type="entry name" value="GCP"/>
</dbReference>
<evidence type="ECO:0000256" key="4">
    <source>
        <dbReference type="ARBA" id="ARBA00023212"/>
    </source>
</evidence>
<dbReference type="GO" id="GO:0051321">
    <property type="term" value="P:meiotic cell cycle"/>
    <property type="evidence" value="ECO:0007669"/>
    <property type="project" value="TreeGrafter"/>
</dbReference>
<dbReference type="GO" id="GO:0044732">
    <property type="term" value="C:mitotic spindle pole body"/>
    <property type="evidence" value="ECO:0007669"/>
    <property type="project" value="TreeGrafter"/>
</dbReference>
<dbReference type="AlphaFoldDB" id="A0A0X8HTG8"/>
<feature type="compositionally biased region" description="Polar residues" evidence="6">
    <location>
        <begin position="559"/>
        <end position="572"/>
    </location>
</feature>
<sequence>MEAKNTRDIVCLLPHGGDNDSFFSRLSNYQPITHTELKVKSYPLDQIVNQSVQESLVIRDLLHVLVGYEGVYIRYNNSYDPTKRDNGTMLYDIIGPDFKIAKNMDPSLKSVAKRISKTGRLYVILSEFISRFELTKFGTVIHRLCSVIREFIQDEYLPFIVGRMERSFREDTCFGIQIMEQMLNEEIVYRARLLYELVVNVMKEMERRDKMDLAKADFDNFMQDLKMGGENGSSDDSSVNGMLVTDTRVSPVAKGGVVLQILLEKLRKNWGDHRNLQFLRHVWTKVSEPYCEMLNAWLVKGELNDPYGEFLISNTSTDGNIALNSINSERLWDTQYVIRKEGLTEQFQDRQLQYKVLMTGKLLNLFKQCCRSTALLPDVDEQEGVVKEIPEGTQLLVYLDKWYQRANNMCWELFQDGYQLPKALYQFHRHFMLYNNEDFQNKFFGRSMIELTRSKSKSIELRLQRTWQQYQRYCVTTGQDLVLQLTTLRLDPMSLADVIMQFEENDETETALPTNSIPAPTLFASSTAVTRNSLFQARNFTSLKDMLLRDLEAPPHSAGSLSDASGQTSPNTPKKPLHSIHHLQFDIIIPFPLNTLISKPFVVEYQIVQRHLLLLLYYNHLLEDTWFETNKVWPARPQSPIRGTLKRARVLHNYLAQLLKALYEYTAYDVIDPDWRRLTSVIHGKPVPFARLQLALHDYLASVMASNLLTDTHLHRLVLQILEITHRFCKFISALRPTVTETVPDRPENIRYISTVSESLRDHVRALVEGIRHHNQRGHTTPRVLLLVERLLAFVQA</sequence>